<keyword evidence="9" id="KW-1185">Reference proteome</keyword>
<gene>
    <name evidence="8" type="primary">Exo1</name>
    <name evidence="8" type="ORF">AWC38_SpisGene3255</name>
</gene>
<keyword evidence="3" id="KW-0862">Zinc</keyword>
<dbReference type="SMART" id="SM00980">
    <property type="entry name" value="THAP"/>
    <property type="match status" value="1"/>
</dbReference>
<evidence type="ECO:0000256" key="1">
    <source>
        <dbReference type="ARBA" id="ARBA00022723"/>
    </source>
</evidence>
<keyword evidence="8" id="KW-0540">Nuclease</keyword>
<dbReference type="InterPro" id="IPR029060">
    <property type="entry name" value="PIN-like_dom_sf"/>
</dbReference>
<dbReference type="Proteomes" id="UP000225706">
    <property type="component" value="Unassembled WGS sequence"/>
</dbReference>
<evidence type="ECO:0000256" key="6">
    <source>
        <dbReference type="SAM" id="MobiDB-lite"/>
    </source>
</evidence>
<dbReference type="GO" id="GO:0008270">
    <property type="term" value="F:zinc ion binding"/>
    <property type="evidence" value="ECO:0007669"/>
    <property type="project" value="UniProtKB-KW"/>
</dbReference>
<comment type="caution">
    <text evidence="8">The sequence shown here is derived from an EMBL/GenBank/DDBJ whole genome shotgun (WGS) entry which is preliminary data.</text>
</comment>
<dbReference type="OrthoDB" id="5962263at2759"/>
<keyword evidence="8" id="KW-0269">Exonuclease</keyword>
<feature type="compositionally biased region" description="Acidic residues" evidence="6">
    <location>
        <begin position="132"/>
        <end position="141"/>
    </location>
</feature>
<dbReference type="Gene3D" id="6.20.210.20">
    <property type="entry name" value="THAP domain"/>
    <property type="match status" value="1"/>
</dbReference>
<feature type="domain" description="THAP-type" evidence="7">
    <location>
        <begin position="23"/>
        <end position="110"/>
    </location>
</feature>
<dbReference type="InterPro" id="IPR038441">
    <property type="entry name" value="THAP_Znf_sf"/>
</dbReference>
<feature type="region of interest" description="Disordered" evidence="6">
    <location>
        <begin position="126"/>
        <end position="151"/>
    </location>
</feature>
<dbReference type="AlphaFoldDB" id="A0A2B4SS38"/>
<protein>
    <submittedName>
        <fullName evidence="8">Exonuclease 1</fullName>
    </submittedName>
</protein>
<dbReference type="EMBL" id="LSMT01000029">
    <property type="protein sequence ID" value="PFX31929.1"/>
    <property type="molecule type" value="Genomic_DNA"/>
</dbReference>
<dbReference type="GO" id="GO:0005634">
    <property type="term" value="C:nucleus"/>
    <property type="evidence" value="ECO:0007669"/>
    <property type="project" value="TreeGrafter"/>
</dbReference>
<dbReference type="PANTHER" id="PTHR46600:SF7">
    <property type="entry name" value="SI:DKEY-228B2.6-RELATED"/>
    <property type="match status" value="1"/>
</dbReference>
<evidence type="ECO:0000259" key="7">
    <source>
        <dbReference type="PROSITE" id="PS50950"/>
    </source>
</evidence>
<dbReference type="PROSITE" id="PS50950">
    <property type="entry name" value="ZF_THAP"/>
    <property type="match status" value="1"/>
</dbReference>
<reference evidence="9" key="1">
    <citation type="journal article" date="2017" name="bioRxiv">
        <title>Comparative analysis of the genomes of Stylophora pistillata and Acropora digitifera provides evidence for extensive differences between species of corals.</title>
        <authorList>
            <person name="Voolstra C.R."/>
            <person name="Li Y."/>
            <person name="Liew Y.J."/>
            <person name="Baumgarten S."/>
            <person name="Zoccola D."/>
            <person name="Flot J.-F."/>
            <person name="Tambutte S."/>
            <person name="Allemand D."/>
            <person name="Aranda M."/>
        </authorList>
    </citation>
    <scope>NUCLEOTIDE SEQUENCE [LARGE SCALE GENOMIC DNA]</scope>
</reference>
<dbReference type="PANTHER" id="PTHR46600">
    <property type="entry name" value="THAP DOMAIN-CONTAINING"/>
    <property type="match status" value="1"/>
</dbReference>
<organism evidence="8 9">
    <name type="scientific">Stylophora pistillata</name>
    <name type="common">Smooth cauliflower coral</name>
    <dbReference type="NCBI Taxonomy" id="50429"/>
    <lineage>
        <taxon>Eukaryota</taxon>
        <taxon>Metazoa</taxon>
        <taxon>Cnidaria</taxon>
        <taxon>Anthozoa</taxon>
        <taxon>Hexacorallia</taxon>
        <taxon>Scleractinia</taxon>
        <taxon>Astrocoeniina</taxon>
        <taxon>Pocilloporidae</taxon>
        <taxon>Stylophora</taxon>
    </lineage>
</organism>
<dbReference type="InterPro" id="IPR026516">
    <property type="entry name" value="THAP1/10"/>
</dbReference>
<dbReference type="SUPFAM" id="SSF88723">
    <property type="entry name" value="PIN domain-like"/>
    <property type="match status" value="1"/>
</dbReference>
<dbReference type="InterPro" id="IPR006612">
    <property type="entry name" value="THAP_Znf"/>
</dbReference>
<accession>A0A2B4SS38</accession>
<keyword evidence="8" id="KW-0378">Hydrolase</keyword>
<name>A0A2B4SS38_STYPI</name>
<evidence type="ECO:0000313" key="9">
    <source>
        <dbReference type="Proteomes" id="UP000225706"/>
    </source>
</evidence>
<evidence type="ECO:0000313" key="8">
    <source>
        <dbReference type="EMBL" id="PFX31929.1"/>
    </source>
</evidence>
<dbReference type="InterPro" id="IPR006086">
    <property type="entry name" value="XPG-I_dom"/>
</dbReference>
<dbReference type="STRING" id="50429.A0A2B4SS38"/>
<keyword evidence="2 5" id="KW-0863">Zinc-finger</keyword>
<evidence type="ECO:0000256" key="2">
    <source>
        <dbReference type="ARBA" id="ARBA00022771"/>
    </source>
</evidence>
<evidence type="ECO:0000256" key="5">
    <source>
        <dbReference type="PROSITE-ProRule" id="PRU00309"/>
    </source>
</evidence>
<dbReference type="SMART" id="SM00692">
    <property type="entry name" value="DM3"/>
    <property type="match status" value="1"/>
</dbReference>
<proteinExistence type="predicted"/>
<dbReference type="GO" id="GO:0004527">
    <property type="term" value="F:exonuclease activity"/>
    <property type="evidence" value="ECO:0007669"/>
    <property type="project" value="UniProtKB-KW"/>
</dbReference>
<keyword evidence="1" id="KW-0479">Metal-binding</keyword>
<dbReference type="GO" id="GO:0003700">
    <property type="term" value="F:DNA-binding transcription factor activity"/>
    <property type="evidence" value="ECO:0007669"/>
    <property type="project" value="TreeGrafter"/>
</dbReference>
<dbReference type="Pfam" id="PF05485">
    <property type="entry name" value="THAP"/>
    <property type="match status" value="1"/>
</dbReference>
<dbReference type="GO" id="GO:0000978">
    <property type="term" value="F:RNA polymerase II cis-regulatory region sequence-specific DNA binding"/>
    <property type="evidence" value="ECO:0007669"/>
    <property type="project" value="TreeGrafter"/>
</dbReference>
<keyword evidence="4 5" id="KW-0238">DNA-binding</keyword>
<dbReference type="GO" id="GO:0006357">
    <property type="term" value="P:regulation of transcription by RNA polymerase II"/>
    <property type="evidence" value="ECO:0007669"/>
    <property type="project" value="TreeGrafter"/>
</dbReference>
<evidence type="ECO:0000256" key="3">
    <source>
        <dbReference type="ARBA" id="ARBA00022833"/>
    </source>
</evidence>
<sequence length="304" mass="34657">MASPPDIDMDESVEQSITGRKNSAYHCCVPLCNGDSRYHEDLRFHRIPGRTKDEKLKKEWLVKIRRDEGPDFKITTSTRVCSRHFTKEDYLPPTKSGSQRLKRGAVPSNFNWNSSFKARRKIIRHVDRDTQTDDSDTDGVESEAMQSRESVETEVQSLKAQLLAMHGELEASRKEAAAAKEELRNVKAKATLNPTNKAKRSICFRGDQLSMLRPVESIGDGYSQVFNFANCCQWGPVRWAEIKEDSDLLAYGRKKVLFKLKLGGHRQLIGLDKALQHLQLSQENFLEMCIVAGYDYLDSIRGME</sequence>
<evidence type="ECO:0000256" key="4">
    <source>
        <dbReference type="ARBA" id="ARBA00023125"/>
    </source>
</evidence>
<dbReference type="Pfam" id="PF00867">
    <property type="entry name" value="XPG_I"/>
    <property type="match status" value="1"/>
</dbReference>
<dbReference type="SUPFAM" id="SSF57716">
    <property type="entry name" value="Glucocorticoid receptor-like (DNA-binding domain)"/>
    <property type="match status" value="1"/>
</dbReference>